<name>A0A5J4PNT7_9ZZZZ</name>
<protein>
    <submittedName>
        <fullName evidence="1">Activator of (R)-2-hydroxyglutaryl-CoA dehydratase</fullName>
    </submittedName>
</protein>
<gene>
    <name evidence="1" type="ORF">EZS27_038162</name>
</gene>
<dbReference type="EMBL" id="SNRY01007368">
    <property type="protein sequence ID" value="KAA6310551.1"/>
    <property type="molecule type" value="Genomic_DNA"/>
</dbReference>
<organism evidence="1">
    <name type="scientific">termite gut metagenome</name>
    <dbReference type="NCBI Taxonomy" id="433724"/>
    <lineage>
        <taxon>unclassified sequences</taxon>
        <taxon>metagenomes</taxon>
        <taxon>organismal metagenomes</taxon>
    </lineage>
</organism>
<accession>A0A5J4PNT7</accession>
<dbReference type="AlphaFoldDB" id="A0A5J4PNT7"/>
<dbReference type="Gene3D" id="3.30.420.40">
    <property type="match status" value="1"/>
</dbReference>
<sequence length="32" mass="3395">MIANPYRIGLDVGSTTAKIVVTDISGKVLFSK</sequence>
<evidence type="ECO:0000313" key="1">
    <source>
        <dbReference type="EMBL" id="KAA6310551.1"/>
    </source>
</evidence>
<proteinExistence type="predicted"/>
<reference evidence="1" key="1">
    <citation type="submission" date="2019-03" db="EMBL/GenBank/DDBJ databases">
        <title>Single cell metagenomics reveals metabolic interactions within the superorganism composed of flagellate Streblomastix strix and complex community of Bacteroidetes bacteria on its surface.</title>
        <authorList>
            <person name="Treitli S.C."/>
            <person name="Kolisko M."/>
            <person name="Husnik F."/>
            <person name="Keeling P."/>
            <person name="Hampl V."/>
        </authorList>
    </citation>
    <scope>NUCLEOTIDE SEQUENCE</scope>
    <source>
        <strain evidence="1">STM</strain>
    </source>
</reference>
<feature type="non-terminal residue" evidence="1">
    <location>
        <position position="32"/>
    </location>
</feature>
<comment type="caution">
    <text evidence="1">The sequence shown here is derived from an EMBL/GenBank/DDBJ whole genome shotgun (WGS) entry which is preliminary data.</text>
</comment>